<feature type="transmembrane region" description="Helical" evidence="1">
    <location>
        <begin position="195"/>
        <end position="217"/>
    </location>
</feature>
<keyword evidence="1" id="KW-1133">Transmembrane helix</keyword>
<sequence length="233" mass="24142">MTAVGTRVDSADQAGDPIEDYVRVLSTALRGPAQVKARMIQEIHDGLTDAAAAHSPHGAPDHHAASQAVREFGTADDLVPELQRELTLAQTRHTARTVAVSVAALVTCWLLMRVADQNTDWPLRTLVGHLAGVMAAAALLAASTLAVTGPLARRLPVPGRLPRVIAWAGTACSVAMAAVALTLAVTAALATNWPLAVLGAAITAVSHVIVGASARACRECARLDDRPALASSR</sequence>
<gene>
    <name evidence="2" type="ORF">LX15_003534</name>
</gene>
<evidence type="ECO:0000256" key="1">
    <source>
        <dbReference type="SAM" id="Phobius"/>
    </source>
</evidence>
<evidence type="ECO:0000313" key="2">
    <source>
        <dbReference type="EMBL" id="MCP2259825.1"/>
    </source>
</evidence>
<proteinExistence type="predicted"/>
<name>A0ABT1HWD0_STRSD</name>
<feature type="transmembrane region" description="Helical" evidence="1">
    <location>
        <begin position="164"/>
        <end position="189"/>
    </location>
</feature>
<organism evidence="2 3">
    <name type="scientific">Streptoalloteichus tenebrarius (strain ATCC 17920 / DSM 40477 / JCM 4838 / CBS 697.72 / NBRC 16177 / NCIMB 11028 / NRRL B-12390 / A12253. 1 / ISP 5477)</name>
    <name type="common">Streptomyces tenebrarius</name>
    <dbReference type="NCBI Taxonomy" id="1933"/>
    <lineage>
        <taxon>Bacteria</taxon>
        <taxon>Bacillati</taxon>
        <taxon>Actinomycetota</taxon>
        <taxon>Actinomycetes</taxon>
        <taxon>Pseudonocardiales</taxon>
        <taxon>Pseudonocardiaceae</taxon>
        <taxon>Streptoalloteichus</taxon>
    </lineage>
</organism>
<protein>
    <submittedName>
        <fullName evidence="2">Uncharacterized protein</fullName>
    </submittedName>
</protein>
<dbReference type="NCBIfam" id="NF038403">
    <property type="entry name" value="perm_prefix_1"/>
    <property type="match status" value="1"/>
</dbReference>
<reference evidence="2 3" key="1">
    <citation type="submission" date="2022-06" db="EMBL/GenBank/DDBJ databases">
        <title>Genomic Encyclopedia of Archaeal and Bacterial Type Strains, Phase II (KMG-II): from individual species to whole genera.</title>
        <authorList>
            <person name="Goeker M."/>
        </authorList>
    </citation>
    <scope>NUCLEOTIDE SEQUENCE [LARGE SCALE GENOMIC DNA]</scope>
    <source>
        <strain evidence="2 3">DSM 40477</strain>
    </source>
</reference>
<keyword evidence="1" id="KW-0472">Membrane</keyword>
<dbReference type="EMBL" id="JAMTCP010000020">
    <property type="protein sequence ID" value="MCP2259825.1"/>
    <property type="molecule type" value="Genomic_DNA"/>
</dbReference>
<feature type="transmembrane region" description="Helical" evidence="1">
    <location>
        <begin position="94"/>
        <end position="112"/>
    </location>
</feature>
<keyword evidence="3" id="KW-1185">Reference proteome</keyword>
<dbReference type="RefSeq" id="WP_253670710.1">
    <property type="nucleotide sequence ID" value="NZ_JAMTCP010000020.1"/>
</dbReference>
<dbReference type="InterPro" id="IPR047928">
    <property type="entry name" value="Perm_prefix_1"/>
</dbReference>
<dbReference type="Proteomes" id="UP001205311">
    <property type="component" value="Unassembled WGS sequence"/>
</dbReference>
<evidence type="ECO:0000313" key="3">
    <source>
        <dbReference type="Proteomes" id="UP001205311"/>
    </source>
</evidence>
<comment type="caution">
    <text evidence="2">The sequence shown here is derived from an EMBL/GenBank/DDBJ whole genome shotgun (WGS) entry which is preliminary data.</text>
</comment>
<feature type="transmembrane region" description="Helical" evidence="1">
    <location>
        <begin position="132"/>
        <end position="152"/>
    </location>
</feature>
<accession>A0ABT1HWD0</accession>
<keyword evidence="1" id="KW-0812">Transmembrane</keyword>